<protein>
    <submittedName>
        <fullName evidence="1">DUF4202 domain-containing protein</fullName>
    </submittedName>
</protein>
<evidence type="ECO:0000313" key="2">
    <source>
        <dbReference type="Proteomes" id="UP001225316"/>
    </source>
</evidence>
<evidence type="ECO:0000313" key="1">
    <source>
        <dbReference type="EMBL" id="MDQ8206684.1"/>
    </source>
</evidence>
<sequence length="197" mass="22587">MHFKEESRFIETIAAFDSLNSQDPDVLASEGGPMPKELHDALAMTRWVDALYPNASEAVHLAARCQHLCRWEMPRGDYPEGRKGYLRWRSDLKKWHAQKSAELLRAHGYEDATVQAVTTINLKEGLKSNQDVQQIEDALCLVFLETQFESYLSQWEEDKIIRILQKTWAKMSERGHAAALRLPLSEHATRLVQQALA</sequence>
<dbReference type="PANTHER" id="PTHR41729">
    <property type="entry name" value="GLUTAMYL-TRNA SYNTHETASE"/>
    <property type="match status" value="1"/>
</dbReference>
<dbReference type="RefSeq" id="WP_308948793.1">
    <property type="nucleotide sequence ID" value="NZ_JARXHW010000006.1"/>
</dbReference>
<organism evidence="1 2">
    <name type="scientific">Thalassobacterium maritimum</name>
    <dbReference type="NCBI Taxonomy" id="3041265"/>
    <lineage>
        <taxon>Bacteria</taxon>
        <taxon>Pseudomonadati</taxon>
        <taxon>Verrucomicrobiota</taxon>
        <taxon>Opitutia</taxon>
        <taxon>Puniceicoccales</taxon>
        <taxon>Coraliomargaritaceae</taxon>
        <taxon>Thalassobacterium</taxon>
    </lineage>
</organism>
<dbReference type="Pfam" id="PF13875">
    <property type="entry name" value="DUF4202"/>
    <property type="match status" value="1"/>
</dbReference>
<gene>
    <name evidence="1" type="ORF">QEH52_04135</name>
</gene>
<accession>A0ABU1AR99</accession>
<proteinExistence type="predicted"/>
<dbReference type="Proteomes" id="UP001225316">
    <property type="component" value="Unassembled WGS sequence"/>
</dbReference>
<dbReference type="EMBL" id="JARXHW010000006">
    <property type="protein sequence ID" value="MDQ8206684.1"/>
    <property type="molecule type" value="Genomic_DNA"/>
</dbReference>
<reference evidence="1 2" key="1">
    <citation type="submission" date="2023-04" db="EMBL/GenBank/DDBJ databases">
        <title>A novel bacteria isolated from coastal sediment.</title>
        <authorList>
            <person name="Liu X.-J."/>
            <person name="Du Z.-J."/>
        </authorList>
    </citation>
    <scope>NUCLEOTIDE SEQUENCE [LARGE SCALE GENOMIC DNA]</scope>
    <source>
        <strain evidence="1 2">SDUM461003</strain>
    </source>
</reference>
<dbReference type="PANTHER" id="PTHR41729:SF1">
    <property type="entry name" value="GLUTAMYL-TRNA SYNTHETASE"/>
    <property type="match status" value="1"/>
</dbReference>
<keyword evidence="2" id="KW-1185">Reference proteome</keyword>
<comment type="caution">
    <text evidence="1">The sequence shown here is derived from an EMBL/GenBank/DDBJ whole genome shotgun (WGS) entry which is preliminary data.</text>
</comment>
<dbReference type="InterPro" id="IPR025255">
    <property type="entry name" value="DUF4202"/>
</dbReference>
<name>A0ABU1AR99_9BACT</name>